<keyword evidence="8" id="KW-0967">Endosome</keyword>
<dbReference type="AlphaFoldDB" id="A0A9N9C615"/>
<evidence type="ECO:0000256" key="4">
    <source>
        <dbReference type="ARBA" id="ARBA00017923"/>
    </source>
</evidence>
<comment type="similarity">
    <text evidence="3">Belongs to the STAM family.</text>
</comment>
<dbReference type="GO" id="GO:0043328">
    <property type="term" value="P:protein transport to vacuole involved in ubiquitin-dependent protein catabolic process via the multivesicular body sorting pathway"/>
    <property type="evidence" value="ECO:0007669"/>
    <property type="project" value="TreeGrafter"/>
</dbReference>
<comment type="caution">
    <text evidence="15">The sequence shown here is derived from an EMBL/GenBank/DDBJ whole genome shotgun (WGS) entry which is preliminary data.</text>
</comment>
<feature type="compositionally biased region" description="Polar residues" evidence="12">
    <location>
        <begin position="570"/>
        <end position="611"/>
    </location>
</feature>
<dbReference type="SMART" id="SM00326">
    <property type="entry name" value="SH3"/>
    <property type="match status" value="1"/>
</dbReference>
<dbReference type="GO" id="GO:0010008">
    <property type="term" value="C:endosome membrane"/>
    <property type="evidence" value="ECO:0007669"/>
    <property type="project" value="UniProtKB-SubCell"/>
</dbReference>
<feature type="domain" description="SH3" evidence="13">
    <location>
        <begin position="219"/>
        <end position="278"/>
    </location>
</feature>
<dbReference type="InterPro" id="IPR008942">
    <property type="entry name" value="ENTH_VHS"/>
</dbReference>
<comment type="subcellular location">
    <subcellularLocation>
        <location evidence="2">Endosome membrane</location>
        <topology evidence="2">Peripheral membrane protein</topology>
        <orientation evidence="2">Cytoplasmic side</orientation>
    </subcellularLocation>
</comment>
<feature type="compositionally biased region" description="Low complexity" evidence="12">
    <location>
        <begin position="521"/>
        <end position="535"/>
    </location>
</feature>
<dbReference type="GO" id="GO:0033565">
    <property type="term" value="C:ESCRT-0 complex"/>
    <property type="evidence" value="ECO:0007669"/>
    <property type="project" value="TreeGrafter"/>
</dbReference>
<dbReference type="InterPro" id="IPR003903">
    <property type="entry name" value="UIM_dom"/>
</dbReference>
<evidence type="ECO:0000313" key="15">
    <source>
        <dbReference type="EMBL" id="CAG8590420.1"/>
    </source>
</evidence>
<comment type="function">
    <text evidence="1">Component of the ESCRT-0 complex which is the sorting receptor for ubiquitinated cargo proteins at the multivesicular body (MVB).</text>
</comment>
<keyword evidence="16" id="KW-1185">Reference proteome</keyword>
<dbReference type="OrthoDB" id="10255964at2759"/>
<feature type="compositionally biased region" description="Polar residues" evidence="12">
    <location>
        <begin position="465"/>
        <end position="485"/>
    </location>
</feature>
<dbReference type="Proteomes" id="UP000789570">
    <property type="component" value="Unassembled WGS sequence"/>
</dbReference>
<dbReference type="CDD" id="cd16978">
    <property type="entry name" value="VHS_HSE1"/>
    <property type="match status" value="1"/>
</dbReference>
<dbReference type="PANTHER" id="PTHR45929">
    <property type="entry name" value="JAK PATHWAY SIGNAL TRANSDUCTION ADAPTOR MOLECULE"/>
    <property type="match status" value="1"/>
</dbReference>
<dbReference type="Gene3D" id="2.30.30.40">
    <property type="entry name" value="SH3 Domains"/>
    <property type="match status" value="1"/>
</dbReference>
<gene>
    <name evidence="15" type="ORF">FCALED_LOCUS8064</name>
</gene>
<dbReference type="PANTHER" id="PTHR45929:SF3">
    <property type="entry name" value="JAK PATHWAY SIGNAL TRANSDUCTION ADAPTOR MOLECULE"/>
    <property type="match status" value="1"/>
</dbReference>
<dbReference type="Gene3D" id="1.20.5.1940">
    <property type="match status" value="1"/>
</dbReference>
<dbReference type="SUPFAM" id="SSF50044">
    <property type="entry name" value="SH3-domain"/>
    <property type="match status" value="1"/>
</dbReference>
<keyword evidence="10" id="KW-0472">Membrane</keyword>
<feature type="compositionally biased region" description="Low complexity" evidence="12">
    <location>
        <begin position="170"/>
        <end position="202"/>
    </location>
</feature>
<dbReference type="Pfam" id="PF00790">
    <property type="entry name" value="VHS"/>
    <property type="match status" value="1"/>
</dbReference>
<organism evidence="15 16">
    <name type="scientific">Funneliformis caledonium</name>
    <dbReference type="NCBI Taxonomy" id="1117310"/>
    <lineage>
        <taxon>Eukaryota</taxon>
        <taxon>Fungi</taxon>
        <taxon>Fungi incertae sedis</taxon>
        <taxon>Mucoromycota</taxon>
        <taxon>Glomeromycotina</taxon>
        <taxon>Glomeromycetes</taxon>
        <taxon>Glomerales</taxon>
        <taxon>Glomeraceae</taxon>
        <taxon>Funneliformis</taxon>
    </lineage>
</organism>
<dbReference type="SMART" id="SM00288">
    <property type="entry name" value="VHS"/>
    <property type="match status" value="1"/>
</dbReference>
<feature type="compositionally biased region" description="Low complexity" evidence="12">
    <location>
        <begin position="545"/>
        <end position="569"/>
    </location>
</feature>
<reference evidence="15" key="1">
    <citation type="submission" date="2021-06" db="EMBL/GenBank/DDBJ databases">
        <authorList>
            <person name="Kallberg Y."/>
            <person name="Tangrot J."/>
            <person name="Rosling A."/>
        </authorList>
    </citation>
    <scope>NUCLEOTIDE SEQUENCE</scope>
    <source>
        <strain evidence="15">UK204</strain>
    </source>
</reference>
<dbReference type="Pfam" id="PF00018">
    <property type="entry name" value="SH3_1"/>
    <property type="match status" value="1"/>
</dbReference>
<feature type="domain" description="VHS" evidence="14">
    <location>
        <begin position="15"/>
        <end position="145"/>
    </location>
</feature>
<evidence type="ECO:0000313" key="16">
    <source>
        <dbReference type="Proteomes" id="UP000789570"/>
    </source>
</evidence>
<evidence type="ECO:0000256" key="1">
    <source>
        <dbReference type="ARBA" id="ARBA00002654"/>
    </source>
</evidence>
<evidence type="ECO:0000256" key="11">
    <source>
        <dbReference type="PROSITE-ProRule" id="PRU00192"/>
    </source>
</evidence>
<dbReference type="InterPro" id="IPR050670">
    <property type="entry name" value="STAM"/>
</dbReference>
<evidence type="ECO:0000256" key="9">
    <source>
        <dbReference type="ARBA" id="ARBA00022927"/>
    </source>
</evidence>
<dbReference type="PROSITE" id="PS50179">
    <property type="entry name" value="VHS"/>
    <property type="match status" value="1"/>
</dbReference>
<sequence>MFKNSNPFDEDVTAATSENLTKENWDLITKLCEKTEKSGEQGARDCVAAIQKRLQHRNPNVQGFALTLSNSLVKMCGTAVHKEISSRMFTQTLTRILQDKSTHETVKNRVLDLIQEWSNEFRSNDTMGLMEETMNNLRTQGFHFPSPEKPKKELSEYELEKQKKEEEEQLQLAMALSLSSAEKSGQRKVSSTTPVTSTTSQPPSQPPSQPVSHSQHLSPSVSKVKALYDFDPTESGELGFSRGDVITVLDSVYKDWWRGELRGKTGIFPVNYVEKLPEPTAADIAKEAEIEAAIFAEGRNIDQLLELLAGLDVTRDSVTDNDHIQNLYNNTLPVRPKLMKLIEKYSQKKGIFLLATTTYDRLMAESLKKYEAYINPTPQPQFNYPPATTGYNVPPAQNFQQNSGGYADSAAAHDVVAKLNAYQQANQQQYPSTQPQQDNVNQQQPNNYQTQYPSQDFAVSENQPISNYVTPDNKLNSGSTPNYLPQQSQQHQSYPTQNTQEQPNQSSYHQTSHQYLPQADGSAGYQAQSSASPAPEIVATTGGQSSANYNTYNSPPPNSNSSVSSYSFNDASYTPTTVQQTPSAPPSTQKQQAFSLAQISQHIQNLPEQQTQSGYPPNTQQQQQYPQQNSYYNASQSASAPYGTPVAQPEFV</sequence>
<evidence type="ECO:0000256" key="7">
    <source>
        <dbReference type="ARBA" id="ARBA00022448"/>
    </source>
</evidence>
<evidence type="ECO:0000256" key="12">
    <source>
        <dbReference type="SAM" id="MobiDB-lite"/>
    </source>
</evidence>
<dbReference type="FunFam" id="2.30.30.40:FF:000072">
    <property type="entry name" value="Unconventional Myosin IB"/>
    <property type="match status" value="1"/>
</dbReference>
<dbReference type="GO" id="GO:0043130">
    <property type="term" value="F:ubiquitin binding"/>
    <property type="evidence" value="ECO:0007669"/>
    <property type="project" value="InterPro"/>
</dbReference>
<dbReference type="PRINTS" id="PR00452">
    <property type="entry name" value="SH3DOMAIN"/>
</dbReference>
<feature type="compositionally biased region" description="Low complexity" evidence="12">
    <location>
        <begin position="612"/>
        <end position="642"/>
    </location>
</feature>
<dbReference type="PRINTS" id="PR01887">
    <property type="entry name" value="SPECTRNALPHA"/>
</dbReference>
<evidence type="ECO:0000256" key="2">
    <source>
        <dbReference type="ARBA" id="ARBA00004125"/>
    </source>
</evidence>
<feature type="compositionally biased region" description="Polar residues" evidence="12">
    <location>
        <begin position="494"/>
        <end position="515"/>
    </location>
</feature>
<evidence type="ECO:0000256" key="5">
    <source>
        <dbReference type="ARBA" id="ARBA00018978"/>
    </source>
</evidence>
<dbReference type="PROSITE" id="PS50330">
    <property type="entry name" value="UIM"/>
    <property type="match status" value="1"/>
</dbReference>
<evidence type="ECO:0000259" key="14">
    <source>
        <dbReference type="PROSITE" id="PS50179"/>
    </source>
</evidence>
<dbReference type="InterPro" id="IPR002014">
    <property type="entry name" value="VHS_dom"/>
</dbReference>
<name>A0A9N9C615_9GLOM</name>
<dbReference type="GO" id="GO:0035091">
    <property type="term" value="F:phosphatidylinositol binding"/>
    <property type="evidence" value="ECO:0007669"/>
    <property type="project" value="InterPro"/>
</dbReference>
<dbReference type="Gene3D" id="1.25.40.90">
    <property type="match status" value="1"/>
</dbReference>
<dbReference type="PROSITE" id="PS50002">
    <property type="entry name" value="SH3"/>
    <property type="match status" value="1"/>
</dbReference>
<dbReference type="SUPFAM" id="SSF89009">
    <property type="entry name" value="GAT-like domain"/>
    <property type="match status" value="1"/>
</dbReference>
<proteinExistence type="inferred from homology"/>
<protein>
    <recommendedName>
        <fullName evidence="4">Class E vacuolar protein-sorting machinery protein HSE1</fullName>
    </recommendedName>
    <alternativeName>
        <fullName evidence="5">Class E vacuolar protein-sorting machinery protein hse1</fullName>
    </alternativeName>
</protein>
<dbReference type="InterPro" id="IPR004152">
    <property type="entry name" value="GAT_dom"/>
</dbReference>
<evidence type="ECO:0000256" key="3">
    <source>
        <dbReference type="ARBA" id="ARBA00009666"/>
    </source>
</evidence>
<keyword evidence="7" id="KW-0813">Transport</keyword>
<dbReference type="SUPFAM" id="SSF48464">
    <property type="entry name" value="ENTH/VHS domain"/>
    <property type="match status" value="1"/>
</dbReference>
<evidence type="ECO:0000256" key="10">
    <source>
        <dbReference type="ARBA" id="ARBA00023136"/>
    </source>
</evidence>
<feature type="region of interest" description="Disordered" evidence="12">
    <location>
        <begin position="139"/>
        <end position="218"/>
    </location>
</feature>
<dbReference type="EMBL" id="CAJVPQ010002274">
    <property type="protein sequence ID" value="CAG8590420.1"/>
    <property type="molecule type" value="Genomic_DNA"/>
</dbReference>
<feature type="region of interest" description="Disordered" evidence="12">
    <location>
        <begin position="465"/>
        <end position="652"/>
    </location>
</feature>
<dbReference type="InterPro" id="IPR001452">
    <property type="entry name" value="SH3_domain"/>
</dbReference>
<accession>A0A9N9C615</accession>
<dbReference type="CDD" id="cd11805">
    <property type="entry name" value="SH3_GRB2_like_C"/>
    <property type="match status" value="1"/>
</dbReference>
<evidence type="ECO:0000259" key="13">
    <source>
        <dbReference type="PROSITE" id="PS50002"/>
    </source>
</evidence>
<dbReference type="Pfam" id="PF03127">
    <property type="entry name" value="GAT"/>
    <property type="match status" value="1"/>
</dbReference>
<feature type="compositionally biased region" description="Basic and acidic residues" evidence="12">
    <location>
        <begin position="146"/>
        <end position="166"/>
    </location>
</feature>
<evidence type="ECO:0000256" key="6">
    <source>
        <dbReference type="ARBA" id="ARBA00022443"/>
    </source>
</evidence>
<keyword evidence="9" id="KW-0653">Protein transport</keyword>
<feature type="region of interest" description="Disordered" evidence="12">
    <location>
        <begin position="424"/>
        <end position="450"/>
    </location>
</feature>
<keyword evidence="6 11" id="KW-0728">SH3 domain</keyword>
<dbReference type="InterPro" id="IPR036028">
    <property type="entry name" value="SH3-like_dom_sf"/>
</dbReference>
<evidence type="ECO:0000256" key="8">
    <source>
        <dbReference type="ARBA" id="ARBA00022753"/>
    </source>
</evidence>